<dbReference type="Gene3D" id="3.30.450.40">
    <property type="match status" value="1"/>
</dbReference>
<evidence type="ECO:0000259" key="8">
    <source>
        <dbReference type="PROSITE" id="PS50109"/>
    </source>
</evidence>
<comment type="catalytic activity">
    <reaction evidence="1">
        <text>ATP + protein L-histidine = ADP + protein N-phospho-L-histidine.</text>
        <dbReference type="EC" id="2.7.13.3"/>
    </reaction>
</comment>
<dbReference type="InterPro" id="IPR036097">
    <property type="entry name" value="HisK_dim/P_sf"/>
</dbReference>
<evidence type="ECO:0000259" key="9">
    <source>
        <dbReference type="PROSITE" id="PS50112"/>
    </source>
</evidence>
<dbReference type="GO" id="GO:0000155">
    <property type="term" value="F:phosphorelay sensor kinase activity"/>
    <property type="evidence" value="ECO:0007669"/>
    <property type="project" value="InterPro"/>
</dbReference>
<evidence type="ECO:0000259" key="10">
    <source>
        <dbReference type="PROSITE" id="PS50113"/>
    </source>
</evidence>
<dbReference type="PROSITE" id="PS50113">
    <property type="entry name" value="PAC"/>
    <property type="match status" value="1"/>
</dbReference>
<dbReference type="GO" id="GO:0016020">
    <property type="term" value="C:membrane"/>
    <property type="evidence" value="ECO:0007669"/>
    <property type="project" value="UniProtKB-SubCell"/>
</dbReference>
<evidence type="ECO:0000256" key="2">
    <source>
        <dbReference type="ARBA" id="ARBA00012438"/>
    </source>
</evidence>
<dbReference type="CDD" id="cd00130">
    <property type="entry name" value="PAS"/>
    <property type="match status" value="1"/>
</dbReference>
<dbReference type="SMART" id="SM00091">
    <property type="entry name" value="PAS"/>
    <property type="match status" value="2"/>
</dbReference>
<evidence type="ECO:0000256" key="7">
    <source>
        <dbReference type="SAM" id="Coils"/>
    </source>
</evidence>
<keyword evidence="7" id="KW-0175">Coiled coil</keyword>
<name>E8U7P5_DEIML</name>
<dbReference type="InterPro" id="IPR003594">
    <property type="entry name" value="HATPase_dom"/>
</dbReference>
<dbReference type="InterPro" id="IPR004358">
    <property type="entry name" value="Sig_transdc_His_kin-like_C"/>
</dbReference>
<organism evidence="11 12">
    <name type="scientific">Deinococcus maricopensis (strain DSM 21211 / LMG 22137 / NRRL B-23946 / LB-34)</name>
    <dbReference type="NCBI Taxonomy" id="709986"/>
    <lineage>
        <taxon>Bacteria</taxon>
        <taxon>Thermotogati</taxon>
        <taxon>Deinococcota</taxon>
        <taxon>Deinococci</taxon>
        <taxon>Deinococcales</taxon>
        <taxon>Deinococcaceae</taxon>
        <taxon>Deinococcus</taxon>
    </lineage>
</organism>
<dbReference type="GO" id="GO:0030295">
    <property type="term" value="F:protein kinase activator activity"/>
    <property type="evidence" value="ECO:0007669"/>
    <property type="project" value="TreeGrafter"/>
</dbReference>
<evidence type="ECO:0000313" key="12">
    <source>
        <dbReference type="Proteomes" id="UP000008635"/>
    </source>
</evidence>
<dbReference type="FunFam" id="3.30.565.10:FF:000006">
    <property type="entry name" value="Sensor histidine kinase WalK"/>
    <property type="match status" value="1"/>
</dbReference>
<dbReference type="InterPro" id="IPR000700">
    <property type="entry name" value="PAS-assoc_C"/>
</dbReference>
<dbReference type="Pfam" id="PF00512">
    <property type="entry name" value="HisKA"/>
    <property type="match status" value="1"/>
</dbReference>
<dbReference type="Pfam" id="PF02518">
    <property type="entry name" value="HATPase_c"/>
    <property type="match status" value="1"/>
</dbReference>
<evidence type="ECO:0000256" key="3">
    <source>
        <dbReference type="ARBA" id="ARBA00022553"/>
    </source>
</evidence>
<reference evidence="11 12" key="1">
    <citation type="journal article" date="2011" name="Stand. Genomic Sci.">
        <title>Complete genome sequence of Deinococcus maricopensis type strain (LB-34).</title>
        <authorList>
            <person name="Pukall R."/>
            <person name="Zeytun A."/>
            <person name="Lucas S."/>
            <person name="Lapidus A."/>
            <person name="Hammon N."/>
            <person name="Deshpande S."/>
            <person name="Nolan M."/>
            <person name="Cheng J.F."/>
            <person name="Pitluck S."/>
            <person name="Liolios K."/>
            <person name="Pagani I."/>
            <person name="Mikhailova N."/>
            <person name="Ivanova N."/>
            <person name="Mavromatis K."/>
            <person name="Pati A."/>
            <person name="Tapia R."/>
            <person name="Han C."/>
            <person name="Goodwin L."/>
            <person name="Chen A."/>
            <person name="Palaniappan K."/>
            <person name="Land M."/>
            <person name="Hauser L."/>
            <person name="Chang Y.J."/>
            <person name="Jeffries C.D."/>
            <person name="Brambilla E.M."/>
            <person name="Rohde M."/>
            <person name="Goker M."/>
            <person name="Detter J.C."/>
            <person name="Woyke T."/>
            <person name="Bristow J."/>
            <person name="Eisen J.A."/>
            <person name="Markowitz V."/>
            <person name="Hugenholtz P."/>
            <person name="Kyrpides N.C."/>
            <person name="Klenk H.P."/>
        </authorList>
    </citation>
    <scope>NUCLEOTIDE SEQUENCE [LARGE SCALE GENOMIC DNA]</scope>
    <source>
        <strain evidence="12">DSM 21211 / LMG 22137 / NRRL B-23946 / LB-34</strain>
    </source>
</reference>
<dbReference type="InterPro" id="IPR050351">
    <property type="entry name" value="BphY/WalK/GraS-like"/>
</dbReference>
<keyword evidence="4" id="KW-0808">Transferase</keyword>
<dbReference type="STRING" id="709986.Deima_1435"/>
<dbReference type="AlphaFoldDB" id="E8U7P5"/>
<dbReference type="PROSITE" id="PS50112">
    <property type="entry name" value="PAS"/>
    <property type="match status" value="1"/>
</dbReference>
<dbReference type="EC" id="2.7.13.3" evidence="2"/>
<dbReference type="InterPro" id="IPR003661">
    <property type="entry name" value="HisK_dim/P_dom"/>
</dbReference>
<dbReference type="HOGENOM" id="CLU_000445_114_41_0"/>
<evidence type="ECO:0000256" key="4">
    <source>
        <dbReference type="ARBA" id="ARBA00022679"/>
    </source>
</evidence>
<dbReference type="GO" id="GO:0007234">
    <property type="term" value="P:osmosensory signaling via phosphorelay pathway"/>
    <property type="evidence" value="ECO:0007669"/>
    <property type="project" value="TreeGrafter"/>
</dbReference>
<keyword evidence="12" id="KW-1185">Reference proteome</keyword>
<keyword evidence="6" id="KW-0472">Membrane</keyword>
<sequence>MTTDLSPRTANLYALLDGLLDPFFAVDAHWRFTFVNHHAAAIMGTTPPVLLGRVLWECFPEALSTALHPHYHAVMNTREVAEFDAHYPALGVWVEVRAFPHDDGIAVHFRDITERRLADERRERLLDVTRALAGAPSTWAVAEAALRTGLPALEASGGAVLVPGADSLTVLHSLGAAVGEDAALPPETLAPATRAFRAGAPVFLRAADLNALDPELEGARAVAALPLVVNAQTLGVLLLQFSTDRTFNEAERDFAASLAGQLAQALARAQLSDEREATLAALKVERERLALILAQMPVAIWVAEVPSGRLITGNDAIGRILRRDFLPAGGIDEYSEYMGFHPDGRRYEGLDWPLARTVTTGQTVENEEVEMLRGDGTRGYVSYSSALIHDVDGTPAFAVVTGVDVTARHEAEAALRDLNEELEARVRARTHELEAAARALQDANQELEAFSYSVSHDLRTPLRHIQGFVGLLRRQLSDTLSPRAATHLDVIESSAARMNTLIEELLAFARASRATMQRQAVPLGQLVEEVRANLAPEQQGRTVHWTVGSLPTVQGDQAMLRQVFVNLLSNALKYTRTREEARIEVRAELDAGMWTVSVRDNGVGFDPQYADRLFGAFQRLHREDEFEGVGVGLANVRRVVARHEGRTGAEGRLGEGATFWFSLPA</sequence>
<dbReference type="SUPFAM" id="SSF47384">
    <property type="entry name" value="Homodimeric domain of signal transducing histidine kinase"/>
    <property type="match status" value="1"/>
</dbReference>
<evidence type="ECO:0000256" key="6">
    <source>
        <dbReference type="ARBA" id="ARBA00023136"/>
    </source>
</evidence>
<feature type="domain" description="PAS" evidence="9">
    <location>
        <begin position="8"/>
        <end position="69"/>
    </location>
</feature>
<dbReference type="Proteomes" id="UP000008635">
    <property type="component" value="Chromosome"/>
</dbReference>
<dbReference type="SUPFAM" id="SSF55781">
    <property type="entry name" value="GAF domain-like"/>
    <property type="match status" value="1"/>
</dbReference>
<dbReference type="eggNOG" id="COG4251">
    <property type="taxonomic scope" value="Bacteria"/>
</dbReference>
<dbReference type="CDD" id="cd00082">
    <property type="entry name" value="HisKA"/>
    <property type="match status" value="1"/>
</dbReference>
<dbReference type="Pfam" id="PF13185">
    <property type="entry name" value="GAF_2"/>
    <property type="match status" value="1"/>
</dbReference>
<dbReference type="NCBIfam" id="TIGR00229">
    <property type="entry name" value="sensory_box"/>
    <property type="match status" value="1"/>
</dbReference>
<feature type="coiled-coil region" evidence="7">
    <location>
        <begin position="408"/>
        <end position="446"/>
    </location>
</feature>
<dbReference type="SMART" id="SM00387">
    <property type="entry name" value="HATPase_c"/>
    <property type="match status" value="1"/>
</dbReference>
<dbReference type="Gene3D" id="3.30.450.20">
    <property type="entry name" value="PAS domain"/>
    <property type="match status" value="2"/>
</dbReference>
<dbReference type="InterPro" id="IPR000014">
    <property type="entry name" value="PAS"/>
</dbReference>
<dbReference type="Gene3D" id="1.10.287.130">
    <property type="match status" value="1"/>
</dbReference>
<feature type="domain" description="Histidine kinase" evidence="8">
    <location>
        <begin position="453"/>
        <end position="665"/>
    </location>
</feature>
<keyword evidence="5 11" id="KW-0418">Kinase</keyword>
<gene>
    <name evidence="11" type="ordered locus">Deima_1435</name>
</gene>
<dbReference type="GO" id="GO:0000156">
    <property type="term" value="F:phosphorelay response regulator activity"/>
    <property type="evidence" value="ECO:0007669"/>
    <property type="project" value="TreeGrafter"/>
</dbReference>
<dbReference type="Pfam" id="PF08448">
    <property type="entry name" value="PAS_4"/>
    <property type="match status" value="1"/>
</dbReference>
<dbReference type="SMART" id="SM00065">
    <property type="entry name" value="GAF"/>
    <property type="match status" value="1"/>
</dbReference>
<dbReference type="InterPro" id="IPR035965">
    <property type="entry name" value="PAS-like_dom_sf"/>
</dbReference>
<dbReference type="Pfam" id="PF13426">
    <property type="entry name" value="PAS_9"/>
    <property type="match status" value="1"/>
</dbReference>
<dbReference type="Gene3D" id="3.30.565.10">
    <property type="entry name" value="Histidine kinase-like ATPase, C-terminal domain"/>
    <property type="match status" value="1"/>
</dbReference>
<dbReference type="InterPro" id="IPR013656">
    <property type="entry name" value="PAS_4"/>
</dbReference>
<reference evidence="12" key="2">
    <citation type="submission" date="2011-01" db="EMBL/GenBank/DDBJ databases">
        <title>The complete genome of Deinococcus maricopensis DSM 21211.</title>
        <authorList>
            <consortium name="US DOE Joint Genome Institute (JGI-PGF)"/>
            <person name="Lucas S."/>
            <person name="Copeland A."/>
            <person name="Lapidus A."/>
            <person name="Goodwin L."/>
            <person name="Pitluck S."/>
            <person name="Kyrpides N."/>
            <person name="Mavromatis K."/>
            <person name="Pagani I."/>
            <person name="Ivanova N."/>
            <person name="Ovchinnikova G."/>
            <person name="Zeytun A."/>
            <person name="Detter J.C."/>
            <person name="Han C."/>
            <person name="Land M."/>
            <person name="Hauser L."/>
            <person name="Markowitz V."/>
            <person name="Cheng J.-F."/>
            <person name="Hugenholtz P."/>
            <person name="Woyke T."/>
            <person name="Wu D."/>
            <person name="Pukall R."/>
            <person name="Gehrich-Schroeter G."/>
            <person name="Brambilla E."/>
            <person name="Klenk H.-P."/>
            <person name="Eisen J.A."/>
        </authorList>
    </citation>
    <scope>NUCLEOTIDE SEQUENCE [LARGE SCALE GENOMIC DNA]</scope>
    <source>
        <strain evidence="12">DSM 21211 / LMG 22137 / NRRL B-23946 / LB-34</strain>
    </source>
</reference>
<dbReference type="SUPFAM" id="SSF55874">
    <property type="entry name" value="ATPase domain of HSP90 chaperone/DNA topoisomerase II/histidine kinase"/>
    <property type="match status" value="1"/>
</dbReference>
<dbReference type="SMART" id="SM00388">
    <property type="entry name" value="HisKA"/>
    <property type="match status" value="1"/>
</dbReference>
<dbReference type="PRINTS" id="PR00344">
    <property type="entry name" value="BCTRLSENSOR"/>
</dbReference>
<dbReference type="KEGG" id="dmr:Deima_1435"/>
<keyword evidence="3" id="KW-0597">Phosphoprotein</keyword>
<dbReference type="EMBL" id="CP002454">
    <property type="protein sequence ID" value="ADV67084.1"/>
    <property type="molecule type" value="Genomic_DNA"/>
</dbReference>
<evidence type="ECO:0000313" key="11">
    <source>
        <dbReference type="EMBL" id="ADV67084.1"/>
    </source>
</evidence>
<dbReference type="InterPro" id="IPR036890">
    <property type="entry name" value="HATPase_C_sf"/>
</dbReference>
<protein>
    <recommendedName>
        <fullName evidence="2">histidine kinase</fullName>
        <ecNumber evidence="2">2.7.13.3</ecNumber>
    </recommendedName>
</protein>
<dbReference type="SUPFAM" id="SSF55785">
    <property type="entry name" value="PYP-like sensor domain (PAS domain)"/>
    <property type="match status" value="2"/>
</dbReference>
<dbReference type="PANTHER" id="PTHR42878">
    <property type="entry name" value="TWO-COMPONENT HISTIDINE KINASE"/>
    <property type="match status" value="1"/>
</dbReference>
<dbReference type="InterPro" id="IPR005467">
    <property type="entry name" value="His_kinase_dom"/>
</dbReference>
<dbReference type="InterPro" id="IPR003018">
    <property type="entry name" value="GAF"/>
</dbReference>
<dbReference type="PROSITE" id="PS50109">
    <property type="entry name" value="HIS_KIN"/>
    <property type="match status" value="1"/>
</dbReference>
<proteinExistence type="predicted"/>
<dbReference type="RefSeq" id="WP_013556589.1">
    <property type="nucleotide sequence ID" value="NC_014958.1"/>
</dbReference>
<dbReference type="PANTHER" id="PTHR42878:SF15">
    <property type="entry name" value="BACTERIOPHYTOCHROME"/>
    <property type="match status" value="1"/>
</dbReference>
<evidence type="ECO:0000256" key="5">
    <source>
        <dbReference type="ARBA" id="ARBA00022777"/>
    </source>
</evidence>
<dbReference type="InterPro" id="IPR029016">
    <property type="entry name" value="GAF-like_dom_sf"/>
</dbReference>
<feature type="domain" description="PAC" evidence="10">
    <location>
        <begin position="365"/>
        <end position="417"/>
    </location>
</feature>
<evidence type="ECO:0000256" key="1">
    <source>
        <dbReference type="ARBA" id="ARBA00000085"/>
    </source>
</evidence>
<accession>E8U7P5</accession>